<sequence>MTPPLRRATIRTAFPDEESASVVASALLPDNTEEMSTRVESSSRGADGTHRAAVVTTIERETTGGLQATVDDYVVNLDVAHTVAQHGRTTARPGVSNSAAAENDTLESSSDSASNEMSRSTSTSDSRSDTQHYE</sequence>
<evidence type="ECO:0000256" key="1">
    <source>
        <dbReference type="ARBA" id="ARBA00007073"/>
    </source>
</evidence>
<dbReference type="AlphaFoldDB" id="A0AAP2Z4W1"/>
<feature type="compositionally biased region" description="Low complexity" evidence="2">
    <location>
        <begin position="108"/>
        <end position="125"/>
    </location>
</feature>
<dbReference type="InterPro" id="IPR015419">
    <property type="entry name" value="CTAG/Pcc1"/>
</dbReference>
<feature type="region of interest" description="Disordered" evidence="2">
    <location>
        <begin position="85"/>
        <end position="134"/>
    </location>
</feature>
<evidence type="ECO:0000313" key="4">
    <source>
        <dbReference type="Proteomes" id="UP001321047"/>
    </source>
</evidence>
<evidence type="ECO:0000256" key="2">
    <source>
        <dbReference type="SAM" id="MobiDB-lite"/>
    </source>
</evidence>
<dbReference type="EMBL" id="JAOPJZ010000001">
    <property type="protein sequence ID" value="MCU4750764.1"/>
    <property type="molecule type" value="Genomic_DNA"/>
</dbReference>
<accession>A0AAP2Z4W1</accession>
<protein>
    <submittedName>
        <fullName evidence="3">KEOPS complex subunit Pcc1</fullName>
    </submittedName>
</protein>
<dbReference type="Proteomes" id="UP001321047">
    <property type="component" value="Unassembled WGS sequence"/>
</dbReference>
<reference evidence="3 4" key="1">
    <citation type="submission" date="2022-09" db="EMBL/GenBank/DDBJ databases">
        <title>Enrichment on poylsaccharides allowed isolation of novel metabolic and taxonomic groups of Haloarchaea.</title>
        <authorList>
            <person name="Sorokin D.Y."/>
            <person name="Elcheninov A.G."/>
            <person name="Khizhniak T.V."/>
            <person name="Kolganova T.V."/>
            <person name="Kublanov I.V."/>
        </authorList>
    </citation>
    <scope>NUCLEOTIDE SEQUENCE [LARGE SCALE GENOMIC DNA]</scope>
    <source>
        <strain evidence="3 4">AArc-curdl1</strain>
    </source>
</reference>
<dbReference type="RefSeq" id="WP_342805859.1">
    <property type="nucleotide sequence ID" value="NZ_JAOPJZ010000001.1"/>
</dbReference>
<comment type="caution">
    <text evidence="3">The sequence shown here is derived from an EMBL/GenBank/DDBJ whole genome shotgun (WGS) entry which is preliminary data.</text>
</comment>
<feature type="region of interest" description="Disordered" evidence="2">
    <location>
        <begin position="1"/>
        <end position="55"/>
    </location>
</feature>
<proteinExistence type="inferred from homology"/>
<gene>
    <name evidence="3" type="ORF">OB919_02010</name>
</gene>
<name>A0AAP2Z4W1_9EURY</name>
<comment type="similarity">
    <text evidence="1">Belongs to the CTAG/PCC1 family.</text>
</comment>
<keyword evidence="4" id="KW-1185">Reference proteome</keyword>
<evidence type="ECO:0000313" key="3">
    <source>
        <dbReference type="EMBL" id="MCU4750764.1"/>
    </source>
</evidence>
<dbReference type="Pfam" id="PF09341">
    <property type="entry name" value="Pcc1"/>
    <property type="match status" value="1"/>
</dbReference>
<dbReference type="NCBIfam" id="NF011470">
    <property type="entry name" value="PRK14887.1"/>
    <property type="match status" value="1"/>
</dbReference>
<organism evidence="3 4">
    <name type="scientific">Natronosalvus hydrolyticus</name>
    <dbReference type="NCBI Taxonomy" id="2979988"/>
    <lineage>
        <taxon>Archaea</taxon>
        <taxon>Methanobacteriati</taxon>
        <taxon>Methanobacteriota</taxon>
        <taxon>Stenosarchaea group</taxon>
        <taxon>Halobacteria</taxon>
        <taxon>Halobacteriales</taxon>
        <taxon>Natrialbaceae</taxon>
        <taxon>Natronosalvus</taxon>
    </lineage>
</organism>